<dbReference type="Pfam" id="PF19055">
    <property type="entry name" value="ABC2_membrane_7"/>
    <property type="match status" value="1"/>
</dbReference>
<feature type="transmembrane region" description="Helical" evidence="9">
    <location>
        <begin position="578"/>
        <end position="598"/>
    </location>
</feature>
<dbReference type="InterPro" id="IPR013525">
    <property type="entry name" value="ABC2_TM"/>
</dbReference>
<dbReference type="CDD" id="cd03213">
    <property type="entry name" value="ABCG_EPDR"/>
    <property type="match status" value="1"/>
</dbReference>
<keyword evidence="3" id="KW-0813">Transport</keyword>
<dbReference type="SUPFAM" id="SSF52540">
    <property type="entry name" value="P-loop containing nucleoside triphosphate hydrolases"/>
    <property type="match status" value="1"/>
</dbReference>
<dbReference type="GO" id="GO:0005524">
    <property type="term" value="F:ATP binding"/>
    <property type="evidence" value="ECO:0007669"/>
    <property type="project" value="UniProtKB-KW"/>
</dbReference>
<keyword evidence="6" id="KW-0067">ATP-binding</keyword>
<evidence type="ECO:0000256" key="4">
    <source>
        <dbReference type="ARBA" id="ARBA00022692"/>
    </source>
</evidence>
<dbReference type="GO" id="GO:0005886">
    <property type="term" value="C:plasma membrane"/>
    <property type="evidence" value="ECO:0007669"/>
    <property type="project" value="TreeGrafter"/>
</dbReference>
<evidence type="ECO:0000256" key="7">
    <source>
        <dbReference type="ARBA" id="ARBA00022989"/>
    </source>
</evidence>
<dbReference type="InterPro" id="IPR003593">
    <property type="entry name" value="AAA+_ATPase"/>
</dbReference>
<feature type="transmembrane region" description="Helical" evidence="9">
    <location>
        <begin position="465"/>
        <end position="487"/>
    </location>
</feature>
<comment type="caution">
    <text evidence="11">The sequence shown here is derived from an EMBL/GenBank/DDBJ whole genome shotgun (WGS) entry which is preliminary data.</text>
</comment>
<dbReference type="PANTHER" id="PTHR48041">
    <property type="entry name" value="ABC TRANSPORTER G FAMILY MEMBER 28"/>
    <property type="match status" value="1"/>
</dbReference>
<comment type="similarity">
    <text evidence="2">Belongs to the ABC transporter superfamily. ABCG family. Eye pigment precursor importer (TC 3.A.1.204) subfamily.</text>
</comment>
<dbReference type="GO" id="GO:0140359">
    <property type="term" value="F:ABC-type transporter activity"/>
    <property type="evidence" value="ECO:0007669"/>
    <property type="project" value="InterPro"/>
</dbReference>
<comment type="subcellular location">
    <subcellularLocation>
        <location evidence="1">Membrane</location>
        <topology evidence="1">Multi-pass membrane protein</topology>
    </subcellularLocation>
</comment>
<evidence type="ECO:0000256" key="1">
    <source>
        <dbReference type="ARBA" id="ARBA00004141"/>
    </source>
</evidence>
<evidence type="ECO:0000313" key="12">
    <source>
        <dbReference type="Proteomes" id="UP000719412"/>
    </source>
</evidence>
<dbReference type="FunFam" id="3.40.50.300:FF:001077">
    <property type="entry name" value="Uncharacterized protein, isoform A"/>
    <property type="match status" value="1"/>
</dbReference>
<organism evidence="11 12">
    <name type="scientific">Tenebrio molitor</name>
    <name type="common">Yellow mealworm beetle</name>
    <dbReference type="NCBI Taxonomy" id="7067"/>
    <lineage>
        <taxon>Eukaryota</taxon>
        <taxon>Metazoa</taxon>
        <taxon>Ecdysozoa</taxon>
        <taxon>Arthropoda</taxon>
        <taxon>Hexapoda</taxon>
        <taxon>Insecta</taxon>
        <taxon>Pterygota</taxon>
        <taxon>Neoptera</taxon>
        <taxon>Endopterygota</taxon>
        <taxon>Coleoptera</taxon>
        <taxon>Polyphaga</taxon>
        <taxon>Cucujiformia</taxon>
        <taxon>Tenebrionidae</taxon>
        <taxon>Tenebrio</taxon>
    </lineage>
</organism>
<dbReference type="PROSITE" id="PS50893">
    <property type="entry name" value="ABC_TRANSPORTER_2"/>
    <property type="match status" value="1"/>
</dbReference>
<accession>A0A8J6LG96</accession>
<keyword evidence="7 9" id="KW-1133">Transmembrane helix</keyword>
<feature type="transmembrane region" description="Helical" evidence="9">
    <location>
        <begin position="605"/>
        <end position="626"/>
    </location>
</feature>
<evidence type="ECO:0000259" key="10">
    <source>
        <dbReference type="PROSITE" id="PS50893"/>
    </source>
</evidence>
<feature type="domain" description="ABC transporter" evidence="10">
    <location>
        <begin position="134"/>
        <end position="372"/>
    </location>
</feature>
<evidence type="ECO:0000313" key="11">
    <source>
        <dbReference type="EMBL" id="KAH0811866.1"/>
    </source>
</evidence>
<evidence type="ECO:0000256" key="9">
    <source>
        <dbReference type="SAM" id="Phobius"/>
    </source>
</evidence>
<dbReference type="InterPro" id="IPR017871">
    <property type="entry name" value="ABC_transporter-like_CS"/>
</dbReference>
<gene>
    <name evidence="11" type="ORF">GEV33_010924</name>
</gene>
<feature type="transmembrane region" description="Helical" evidence="9">
    <location>
        <begin position="499"/>
        <end position="520"/>
    </location>
</feature>
<dbReference type="PANTHER" id="PTHR48041:SF15">
    <property type="entry name" value="FI05267P"/>
    <property type="match status" value="1"/>
</dbReference>
<feature type="transmembrane region" description="Helical" evidence="9">
    <location>
        <begin position="541"/>
        <end position="566"/>
    </location>
</feature>
<evidence type="ECO:0000256" key="5">
    <source>
        <dbReference type="ARBA" id="ARBA00022741"/>
    </source>
</evidence>
<dbReference type="InterPro" id="IPR027417">
    <property type="entry name" value="P-loop_NTPase"/>
</dbReference>
<dbReference type="AlphaFoldDB" id="A0A8J6LG96"/>
<dbReference type="EMBL" id="JABDTM020026488">
    <property type="protein sequence ID" value="KAH0811866.1"/>
    <property type="molecule type" value="Genomic_DNA"/>
</dbReference>
<evidence type="ECO:0000256" key="6">
    <source>
        <dbReference type="ARBA" id="ARBA00022840"/>
    </source>
</evidence>
<dbReference type="InterPro" id="IPR050352">
    <property type="entry name" value="ABCG_transporters"/>
</dbReference>
<dbReference type="Gene3D" id="3.40.50.300">
    <property type="entry name" value="P-loop containing nucleotide triphosphate hydrolases"/>
    <property type="match status" value="1"/>
</dbReference>
<dbReference type="GO" id="GO:0016887">
    <property type="term" value="F:ATP hydrolysis activity"/>
    <property type="evidence" value="ECO:0007669"/>
    <property type="project" value="InterPro"/>
</dbReference>
<evidence type="ECO:0000256" key="3">
    <source>
        <dbReference type="ARBA" id="ARBA00022448"/>
    </source>
</evidence>
<reference evidence="11" key="2">
    <citation type="submission" date="2021-08" db="EMBL/GenBank/DDBJ databases">
        <authorList>
            <person name="Eriksson T."/>
        </authorList>
    </citation>
    <scope>NUCLEOTIDE SEQUENCE</scope>
    <source>
        <strain evidence="11">Stoneville</strain>
        <tissue evidence="11">Whole head</tissue>
    </source>
</reference>
<name>A0A8J6LG96_TENMO</name>
<sequence length="741" mass="84006">MSVPFLLFSGFFVSFDAIPIYLRWITYLSYIRYGFEGTALATYGFDRPKLQCFIPYCHFKSPKTTLEELDMSNSDYTVDIIALVAIFFILRIAAFLFLKWKLKTALKVKEMDGNVEEIRQNNKIYLPQRPPVDIEFQDLTYTVPDGRKGSKLILRSISGKFPSGQLTAILGPSGAGKSTLLNILAGYKCREATGSILINGENRNIKEFRHISRYIMQEDLIQPLLSVDEAMMIAANLKLSKNMSVTDKQNIISDILELLRLSPARNTLTNKLSGGERKRLSIALELLNNPPVLFLDEPTTGLDDLSCSQCVSLLKQLAAGGRTVICSIHTPSAKLFSMFDNVYVISFGQCTYQGYGPDVVPYLSSIGITCPTHYNPADFIMEVCSGDYGDCQDKMVSAIDNGRNRNTSDRLVSLFDSSCASKSDEQKPFHIFECDSSKDSKNTSWDQFKILLMRMWVQMWRNKSYLLLKVILHIALGLLIGNMYIGIGEDGSKTIFNFGFYFTCIIFFMYIPMMPVLLSFPLEIQYLKREHFNKWYNLGSYFCALTVSTLPVQMVLGSLYLSMVYIFSYQPLEVGRVLPFFGICFLTSIISESFGLLISSTLNLVNGMFVGPVMMVPFIVFSAYGFGEGYASIPILIRIMMRFSYLRYSFEALVLVMLSGRKLDCPDTEEFCIFTDLDKFIEIMAMSNGILWVDILALVIFLVVVRSASYYLLRQRLTPNKTFVALQYIGRFIKTRMSEGR</sequence>
<feature type="transmembrane region" description="Helical" evidence="9">
    <location>
        <begin position="690"/>
        <end position="713"/>
    </location>
</feature>
<dbReference type="Proteomes" id="UP000719412">
    <property type="component" value="Unassembled WGS sequence"/>
</dbReference>
<keyword evidence="8 9" id="KW-0472">Membrane</keyword>
<dbReference type="Pfam" id="PF00005">
    <property type="entry name" value="ABC_tran"/>
    <property type="match status" value="1"/>
</dbReference>
<dbReference type="InterPro" id="IPR043926">
    <property type="entry name" value="ABCG_dom"/>
</dbReference>
<keyword evidence="5" id="KW-0547">Nucleotide-binding</keyword>
<evidence type="ECO:0000256" key="2">
    <source>
        <dbReference type="ARBA" id="ARBA00005814"/>
    </source>
</evidence>
<evidence type="ECO:0000256" key="8">
    <source>
        <dbReference type="ARBA" id="ARBA00023136"/>
    </source>
</evidence>
<dbReference type="InterPro" id="IPR003439">
    <property type="entry name" value="ABC_transporter-like_ATP-bd"/>
</dbReference>
<keyword evidence="12" id="KW-1185">Reference proteome</keyword>
<reference evidence="11" key="1">
    <citation type="journal article" date="2020" name="J Insects Food Feed">
        <title>The yellow mealworm (Tenebrio molitor) genome: a resource for the emerging insects as food and feed industry.</title>
        <authorList>
            <person name="Eriksson T."/>
            <person name="Andere A."/>
            <person name="Kelstrup H."/>
            <person name="Emery V."/>
            <person name="Picard C."/>
        </authorList>
    </citation>
    <scope>NUCLEOTIDE SEQUENCE</scope>
    <source>
        <strain evidence="11">Stoneville</strain>
        <tissue evidence="11">Whole head</tissue>
    </source>
</reference>
<dbReference type="Pfam" id="PF01061">
    <property type="entry name" value="ABC2_membrane"/>
    <property type="match status" value="2"/>
</dbReference>
<dbReference type="PROSITE" id="PS00211">
    <property type="entry name" value="ABC_TRANSPORTER_1"/>
    <property type="match status" value="1"/>
</dbReference>
<feature type="transmembrane region" description="Helical" evidence="9">
    <location>
        <begin position="80"/>
        <end position="98"/>
    </location>
</feature>
<protein>
    <recommendedName>
        <fullName evidence="10">ABC transporter domain-containing protein</fullName>
    </recommendedName>
</protein>
<dbReference type="SMART" id="SM00382">
    <property type="entry name" value="AAA"/>
    <property type="match status" value="1"/>
</dbReference>
<keyword evidence="4 9" id="KW-0812">Transmembrane</keyword>
<proteinExistence type="inferred from homology"/>